<keyword evidence="1" id="KW-1133">Transmembrane helix</keyword>
<evidence type="ECO:0000256" key="1">
    <source>
        <dbReference type="SAM" id="Phobius"/>
    </source>
</evidence>
<name>A0A371JVS9_9FLAO</name>
<keyword evidence="3" id="KW-0067">ATP-binding</keyword>
<gene>
    <name evidence="3" type="ORF">DX873_07195</name>
</gene>
<evidence type="ECO:0000313" key="3">
    <source>
        <dbReference type="EMBL" id="RDY61921.1"/>
    </source>
</evidence>
<keyword evidence="3" id="KW-0547">Nucleotide-binding</keyword>
<keyword evidence="4" id="KW-1185">Reference proteome</keyword>
<accession>A0A371JVS9</accession>
<feature type="domain" description="Schlafen AlbA-2" evidence="2">
    <location>
        <begin position="104"/>
        <end position="239"/>
    </location>
</feature>
<organism evidence="3 4">
    <name type="scientific">Flagellimonas nanhaiensis</name>
    <dbReference type="NCBI Taxonomy" id="2292706"/>
    <lineage>
        <taxon>Bacteria</taxon>
        <taxon>Pseudomonadati</taxon>
        <taxon>Bacteroidota</taxon>
        <taxon>Flavobacteriia</taxon>
        <taxon>Flavobacteriales</taxon>
        <taxon>Flavobacteriaceae</taxon>
        <taxon>Flagellimonas</taxon>
    </lineage>
</organism>
<feature type="transmembrane region" description="Helical" evidence="1">
    <location>
        <begin position="60"/>
        <end position="79"/>
    </location>
</feature>
<proteinExistence type="predicted"/>
<dbReference type="Pfam" id="PF04326">
    <property type="entry name" value="SLFN_AlbA_2"/>
    <property type="match status" value="1"/>
</dbReference>
<dbReference type="RefSeq" id="WP_067035972.1">
    <property type="nucleotide sequence ID" value="NZ_QTJX01000001.1"/>
</dbReference>
<dbReference type="OrthoDB" id="9807907at2"/>
<comment type="caution">
    <text evidence="3">The sequence shown here is derived from an EMBL/GenBank/DDBJ whole genome shotgun (WGS) entry which is preliminary data.</text>
</comment>
<dbReference type="GO" id="GO:0005524">
    <property type="term" value="F:ATP binding"/>
    <property type="evidence" value="ECO:0007669"/>
    <property type="project" value="UniProtKB-KW"/>
</dbReference>
<dbReference type="AlphaFoldDB" id="A0A371JVS9"/>
<reference evidence="3 4" key="1">
    <citation type="submission" date="2018-08" db="EMBL/GenBank/DDBJ databases">
        <title>Muricauda nanhaiensis sp. nov., isolated from seawater of the South China Sea.</title>
        <authorList>
            <person name="Dang Y."/>
        </authorList>
    </citation>
    <scope>NUCLEOTIDE SEQUENCE [LARGE SCALE GENOMIC DNA]</scope>
    <source>
        <strain evidence="3 4">SM1704</strain>
    </source>
</reference>
<protein>
    <submittedName>
        <fullName evidence="3">ATP-binding protein</fullName>
    </submittedName>
</protein>
<feature type="transmembrane region" description="Helical" evidence="1">
    <location>
        <begin position="7"/>
        <end position="31"/>
    </location>
</feature>
<dbReference type="EMBL" id="QTJX01000001">
    <property type="protein sequence ID" value="RDY61921.1"/>
    <property type="molecule type" value="Genomic_DNA"/>
</dbReference>
<sequence>MQRRKIGIWLLAGFAFGVFILQPLGLSLFLFDRSGDSGHWSSFFLEAFKTVWNVVDVDQILRNLLFGTMGSSLALMVFFRKKIFQLNRQRMDRQTVLELINKGESSRVEFKSSLRWDVRQGKVNKQLELIIAKTIAGFMNTEGGKLLMGVDDGGTILGLQQDFDTLKKPDSDGFEQYLMQLIAQKLGTHLCTLVNVAFFGFGQKQVCCIEILPAQMPVYVNLEGRSRFYIRTGNATRELDLPEALVYIGKEKAQCN</sequence>
<evidence type="ECO:0000313" key="4">
    <source>
        <dbReference type="Proteomes" id="UP000261828"/>
    </source>
</evidence>
<dbReference type="PANTHER" id="PTHR30595:SF6">
    <property type="entry name" value="SCHLAFEN ALBA-2 DOMAIN-CONTAINING PROTEIN"/>
    <property type="match status" value="1"/>
</dbReference>
<keyword evidence="1" id="KW-0472">Membrane</keyword>
<dbReference type="InterPro" id="IPR038461">
    <property type="entry name" value="Schlafen_AlbA_2_dom_sf"/>
</dbReference>
<evidence type="ECO:0000259" key="2">
    <source>
        <dbReference type="Pfam" id="PF04326"/>
    </source>
</evidence>
<keyword evidence="1" id="KW-0812">Transmembrane</keyword>
<dbReference type="Proteomes" id="UP000261828">
    <property type="component" value="Unassembled WGS sequence"/>
</dbReference>
<dbReference type="Gene3D" id="3.30.950.30">
    <property type="entry name" value="Schlafen, AAA domain"/>
    <property type="match status" value="1"/>
</dbReference>
<dbReference type="InterPro" id="IPR007421">
    <property type="entry name" value="Schlafen_AlbA_2_dom"/>
</dbReference>
<dbReference type="PANTHER" id="PTHR30595">
    <property type="entry name" value="GLPR-RELATED TRANSCRIPTIONAL REPRESSOR"/>
    <property type="match status" value="1"/>
</dbReference>